<evidence type="ECO:0000313" key="1">
    <source>
        <dbReference type="EMBL" id="KAJ7015701.1"/>
    </source>
</evidence>
<dbReference type="AlphaFoldDB" id="A0AAD6RWA1"/>
<protein>
    <submittedName>
        <fullName evidence="1">Uncharacterized protein</fullName>
    </submittedName>
</protein>
<sequence length="128" mass="14598">MERSLSFKITQDVGCCDVEMFQGTSCVMDRPVYYWLFYIQTKWGDCWLQIPNHGEKVLAARTERISIYGTAMSTWINYLAVSWQLNVTQVGDSWAEELARRLGKEKVLMCLGPAALKEIEDATTFSGV</sequence>
<accession>A0AAD6RWA1</accession>
<reference evidence="1 2" key="1">
    <citation type="journal article" date="2023" name="Mol. Ecol. Resour.">
        <title>Chromosome-level genome assembly of a triploid poplar Populus alba 'Berolinensis'.</title>
        <authorList>
            <person name="Chen S."/>
            <person name="Yu Y."/>
            <person name="Wang X."/>
            <person name="Wang S."/>
            <person name="Zhang T."/>
            <person name="Zhou Y."/>
            <person name="He R."/>
            <person name="Meng N."/>
            <person name="Wang Y."/>
            <person name="Liu W."/>
            <person name="Liu Z."/>
            <person name="Liu J."/>
            <person name="Guo Q."/>
            <person name="Huang H."/>
            <person name="Sederoff R.R."/>
            <person name="Wang G."/>
            <person name="Qu G."/>
            <person name="Chen S."/>
        </authorList>
    </citation>
    <scope>NUCLEOTIDE SEQUENCE [LARGE SCALE GENOMIC DNA]</scope>
    <source>
        <strain evidence="1">SC-2020</strain>
    </source>
</reference>
<keyword evidence="2" id="KW-1185">Reference proteome</keyword>
<proteinExistence type="predicted"/>
<dbReference type="Proteomes" id="UP001164929">
    <property type="component" value="Chromosome 1"/>
</dbReference>
<organism evidence="1 2">
    <name type="scientific">Populus alba x Populus x berolinensis</name>
    <dbReference type="NCBI Taxonomy" id="444605"/>
    <lineage>
        <taxon>Eukaryota</taxon>
        <taxon>Viridiplantae</taxon>
        <taxon>Streptophyta</taxon>
        <taxon>Embryophyta</taxon>
        <taxon>Tracheophyta</taxon>
        <taxon>Spermatophyta</taxon>
        <taxon>Magnoliopsida</taxon>
        <taxon>eudicotyledons</taxon>
        <taxon>Gunneridae</taxon>
        <taxon>Pentapetalae</taxon>
        <taxon>rosids</taxon>
        <taxon>fabids</taxon>
        <taxon>Malpighiales</taxon>
        <taxon>Salicaceae</taxon>
        <taxon>Saliceae</taxon>
        <taxon>Populus</taxon>
    </lineage>
</organism>
<comment type="caution">
    <text evidence="1">The sequence shown here is derived from an EMBL/GenBank/DDBJ whole genome shotgun (WGS) entry which is preliminary data.</text>
</comment>
<dbReference type="EMBL" id="JAQIZT010000001">
    <property type="protein sequence ID" value="KAJ7015701.1"/>
    <property type="molecule type" value="Genomic_DNA"/>
</dbReference>
<name>A0AAD6RWA1_9ROSI</name>
<gene>
    <name evidence="1" type="ORF">NC653_004870</name>
</gene>
<evidence type="ECO:0000313" key="2">
    <source>
        <dbReference type="Proteomes" id="UP001164929"/>
    </source>
</evidence>